<evidence type="ECO:0000256" key="6">
    <source>
        <dbReference type="ARBA" id="ARBA00022679"/>
    </source>
</evidence>
<keyword evidence="5" id="KW-0489">Methyltransferase</keyword>
<comment type="caution">
    <text evidence="11">The sequence shown here is derived from an EMBL/GenBank/DDBJ whole genome shotgun (WGS) entry which is preliminary data.</text>
</comment>
<evidence type="ECO:0000313" key="11">
    <source>
        <dbReference type="EMBL" id="KAF9788339.1"/>
    </source>
</evidence>
<dbReference type="OrthoDB" id="1723750at2759"/>
<dbReference type="EMBL" id="WIUZ02000004">
    <property type="protein sequence ID" value="KAF9788339.1"/>
    <property type="molecule type" value="Genomic_DNA"/>
</dbReference>
<protein>
    <recommendedName>
        <fullName evidence="3">protein-histidine N-methyltransferase</fullName>
        <ecNumber evidence="3">2.1.1.85</ecNumber>
    </recommendedName>
</protein>
<evidence type="ECO:0000256" key="10">
    <source>
        <dbReference type="SAM" id="MobiDB-lite"/>
    </source>
</evidence>
<evidence type="ECO:0000256" key="1">
    <source>
        <dbReference type="ARBA" id="ARBA00004123"/>
    </source>
</evidence>
<comment type="similarity">
    <text evidence="9">Belongs to the methyltransferase superfamily. METTL18 family.</text>
</comment>
<keyword evidence="12" id="KW-1185">Reference proteome</keyword>
<feature type="compositionally biased region" description="Basic and acidic residues" evidence="10">
    <location>
        <begin position="1"/>
        <end position="13"/>
    </location>
</feature>
<keyword evidence="8" id="KW-0539">Nucleus</keyword>
<keyword evidence="4" id="KW-0963">Cytoplasm</keyword>
<dbReference type="EC" id="2.1.1.85" evidence="3"/>
<evidence type="ECO:0000313" key="12">
    <source>
        <dbReference type="Proteomes" id="UP000736335"/>
    </source>
</evidence>
<dbReference type="SUPFAM" id="SSF53335">
    <property type="entry name" value="S-adenosyl-L-methionine-dependent methyltransferases"/>
    <property type="match status" value="1"/>
</dbReference>
<evidence type="ECO:0000256" key="3">
    <source>
        <dbReference type="ARBA" id="ARBA00012533"/>
    </source>
</evidence>
<evidence type="ECO:0000256" key="5">
    <source>
        <dbReference type="ARBA" id="ARBA00022603"/>
    </source>
</evidence>
<dbReference type="Proteomes" id="UP000736335">
    <property type="component" value="Unassembled WGS sequence"/>
</dbReference>
<accession>A0A9P6HJG6</accession>
<dbReference type="PANTHER" id="PTHR14614">
    <property type="entry name" value="HEPATOCELLULAR CARCINOMA-ASSOCIATED ANTIGEN"/>
    <property type="match status" value="1"/>
</dbReference>
<evidence type="ECO:0000256" key="9">
    <source>
        <dbReference type="ARBA" id="ARBA00038126"/>
    </source>
</evidence>
<dbReference type="GO" id="GO:0005634">
    <property type="term" value="C:nucleus"/>
    <property type="evidence" value="ECO:0007669"/>
    <property type="project" value="UniProtKB-SubCell"/>
</dbReference>
<dbReference type="GO" id="GO:0005737">
    <property type="term" value="C:cytoplasm"/>
    <property type="evidence" value="ECO:0007669"/>
    <property type="project" value="UniProtKB-SubCell"/>
</dbReference>
<evidence type="ECO:0000256" key="7">
    <source>
        <dbReference type="ARBA" id="ARBA00022691"/>
    </source>
</evidence>
<sequence length="377" mass="41681">MFKFDFVHDDGGEQHNAVPNPKDEVDQPVLTEISLIELLDTLPSLISYSPLQIPSSGNHPEIYLSRRDLFDARFQLISQNGTEESAQAAEGLKFLDAPSDLLPGVYEGGLKTWESSLDLVQVLSGINFELSGKRILEVGCGTAMPSVYLLRQLFAFDESKNAGETHLYLQDFNRSVLELITLPNILLAWYMSPSSASYRDAFQAGTGTDVGEGAENPPLPSSDPGEPGEFPINPALVAAFLQSIADKNLHIHFLCGSWSSYNIEHRFDVILTSETMYQLESIPDLLDVLWKAYANPPSLTIETTLEDTVREKLSLDGPKCYVAGKALYFGVGGGLPDFISGLEDPRGSKCPRRNGKWQVLREHSQGVVRKVLQVFWD</sequence>
<comment type="subcellular location">
    <subcellularLocation>
        <location evidence="2">Cytoplasm</location>
    </subcellularLocation>
    <subcellularLocation>
        <location evidence="1">Nucleus</location>
    </subcellularLocation>
</comment>
<dbReference type="GO" id="GO:0018064">
    <property type="term" value="F:protein-L-histidine N-tele-methyltransferase activity"/>
    <property type="evidence" value="ECO:0007669"/>
    <property type="project" value="UniProtKB-EC"/>
</dbReference>
<keyword evidence="7" id="KW-0949">S-adenosyl-L-methionine</keyword>
<reference evidence="11" key="1">
    <citation type="journal article" date="2020" name="Nat. Commun.">
        <title>Large-scale genome sequencing of mycorrhizal fungi provides insights into the early evolution of symbiotic traits.</title>
        <authorList>
            <person name="Miyauchi S."/>
            <person name="Kiss E."/>
            <person name="Kuo A."/>
            <person name="Drula E."/>
            <person name="Kohler A."/>
            <person name="Sanchez-Garcia M."/>
            <person name="Morin E."/>
            <person name="Andreopoulos B."/>
            <person name="Barry K.W."/>
            <person name="Bonito G."/>
            <person name="Buee M."/>
            <person name="Carver A."/>
            <person name="Chen C."/>
            <person name="Cichocki N."/>
            <person name="Clum A."/>
            <person name="Culley D."/>
            <person name="Crous P.W."/>
            <person name="Fauchery L."/>
            <person name="Girlanda M."/>
            <person name="Hayes R.D."/>
            <person name="Keri Z."/>
            <person name="LaButti K."/>
            <person name="Lipzen A."/>
            <person name="Lombard V."/>
            <person name="Magnuson J."/>
            <person name="Maillard F."/>
            <person name="Murat C."/>
            <person name="Nolan M."/>
            <person name="Ohm R.A."/>
            <person name="Pangilinan J."/>
            <person name="Pereira M.F."/>
            <person name="Perotto S."/>
            <person name="Peter M."/>
            <person name="Pfister S."/>
            <person name="Riley R."/>
            <person name="Sitrit Y."/>
            <person name="Stielow J.B."/>
            <person name="Szollosi G."/>
            <person name="Zifcakova L."/>
            <person name="Stursova M."/>
            <person name="Spatafora J.W."/>
            <person name="Tedersoo L."/>
            <person name="Vaario L.M."/>
            <person name="Yamada A."/>
            <person name="Yan M."/>
            <person name="Wang P."/>
            <person name="Xu J."/>
            <person name="Bruns T."/>
            <person name="Baldrian P."/>
            <person name="Vilgalys R."/>
            <person name="Dunand C."/>
            <person name="Henrissat B."/>
            <person name="Grigoriev I.V."/>
            <person name="Hibbett D."/>
            <person name="Nagy L.G."/>
            <person name="Martin F.M."/>
        </authorList>
    </citation>
    <scope>NUCLEOTIDE SEQUENCE</scope>
    <source>
        <strain evidence="11">UH-Tt-Lm1</strain>
    </source>
</reference>
<proteinExistence type="inferred from homology"/>
<dbReference type="InterPro" id="IPR029063">
    <property type="entry name" value="SAM-dependent_MTases_sf"/>
</dbReference>
<evidence type="ECO:0000256" key="4">
    <source>
        <dbReference type="ARBA" id="ARBA00022490"/>
    </source>
</evidence>
<dbReference type="GO" id="GO:0032259">
    <property type="term" value="P:methylation"/>
    <property type="evidence" value="ECO:0007669"/>
    <property type="project" value="UniProtKB-KW"/>
</dbReference>
<dbReference type="Gene3D" id="3.40.50.150">
    <property type="entry name" value="Vaccinia Virus protein VP39"/>
    <property type="match status" value="1"/>
</dbReference>
<reference evidence="11" key="2">
    <citation type="submission" date="2020-11" db="EMBL/GenBank/DDBJ databases">
        <authorList>
            <consortium name="DOE Joint Genome Institute"/>
            <person name="Kuo A."/>
            <person name="Miyauchi S."/>
            <person name="Kiss E."/>
            <person name="Drula E."/>
            <person name="Kohler A."/>
            <person name="Sanchez-Garcia M."/>
            <person name="Andreopoulos B."/>
            <person name="Barry K.W."/>
            <person name="Bonito G."/>
            <person name="Buee M."/>
            <person name="Carver A."/>
            <person name="Chen C."/>
            <person name="Cichocki N."/>
            <person name="Clum A."/>
            <person name="Culley D."/>
            <person name="Crous P.W."/>
            <person name="Fauchery L."/>
            <person name="Girlanda M."/>
            <person name="Hayes R."/>
            <person name="Keri Z."/>
            <person name="Labutti K."/>
            <person name="Lipzen A."/>
            <person name="Lombard V."/>
            <person name="Magnuson J."/>
            <person name="Maillard F."/>
            <person name="Morin E."/>
            <person name="Murat C."/>
            <person name="Nolan M."/>
            <person name="Ohm R."/>
            <person name="Pangilinan J."/>
            <person name="Pereira M."/>
            <person name="Perotto S."/>
            <person name="Peter M."/>
            <person name="Riley R."/>
            <person name="Sitrit Y."/>
            <person name="Stielow B."/>
            <person name="Szollosi G."/>
            <person name="Zifcakova L."/>
            <person name="Stursova M."/>
            <person name="Spatafora J.W."/>
            <person name="Tedersoo L."/>
            <person name="Vaario L.-M."/>
            <person name="Yamada A."/>
            <person name="Yan M."/>
            <person name="Wang P."/>
            <person name="Xu J."/>
            <person name="Bruns T."/>
            <person name="Baldrian P."/>
            <person name="Vilgalys R."/>
            <person name="Henrissat B."/>
            <person name="Grigoriev I.V."/>
            <person name="Hibbett D."/>
            <person name="Nagy L.G."/>
            <person name="Martin F.M."/>
        </authorList>
    </citation>
    <scope>NUCLEOTIDE SEQUENCE</scope>
    <source>
        <strain evidence="11">UH-Tt-Lm1</strain>
    </source>
</reference>
<feature type="region of interest" description="Disordered" evidence="10">
    <location>
        <begin position="1"/>
        <end position="24"/>
    </location>
</feature>
<dbReference type="PANTHER" id="PTHR14614:SF39">
    <property type="entry name" value="HISTIDINE PROTEIN METHYLTRANSFERASE 1 HOMOLOG"/>
    <property type="match status" value="1"/>
</dbReference>
<organism evidence="11 12">
    <name type="scientific">Thelephora terrestris</name>
    <dbReference type="NCBI Taxonomy" id="56493"/>
    <lineage>
        <taxon>Eukaryota</taxon>
        <taxon>Fungi</taxon>
        <taxon>Dikarya</taxon>
        <taxon>Basidiomycota</taxon>
        <taxon>Agaricomycotina</taxon>
        <taxon>Agaricomycetes</taxon>
        <taxon>Thelephorales</taxon>
        <taxon>Thelephoraceae</taxon>
        <taxon>Thelephora</taxon>
    </lineage>
</organism>
<evidence type="ECO:0000256" key="8">
    <source>
        <dbReference type="ARBA" id="ARBA00023242"/>
    </source>
</evidence>
<dbReference type="AlphaFoldDB" id="A0A9P6HJG6"/>
<feature type="region of interest" description="Disordered" evidence="10">
    <location>
        <begin position="206"/>
        <end position="227"/>
    </location>
</feature>
<name>A0A9P6HJG6_9AGAM</name>
<keyword evidence="6" id="KW-0808">Transferase</keyword>
<evidence type="ECO:0000256" key="2">
    <source>
        <dbReference type="ARBA" id="ARBA00004496"/>
    </source>
</evidence>
<dbReference type="InterPro" id="IPR019410">
    <property type="entry name" value="Methyltransf_16"/>
</dbReference>
<gene>
    <name evidence="11" type="ORF">BJ322DRAFT_624450</name>
</gene>